<dbReference type="GO" id="GO:0005743">
    <property type="term" value="C:mitochondrial inner membrane"/>
    <property type="evidence" value="ECO:0007669"/>
    <property type="project" value="UniProtKB-SubCell"/>
</dbReference>
<dbReference type="EMBL" id="FNXT01000736">
    <property type="protein sequence ID" value="SZX66750.1"/>
    <property type="molecule type" value="Genomic_DNA"/>
</dbReference>
<dbReference type="OrthoDB" id="7813104at2759"/>
<protein>
    <recommendedName>
        <fullName evidence="1">Mitochondrial import inner membrane translocase subunit</fullName>
    </recommendedName>
</protein>
<reference evidence="2 3" key="1">
    <citation type="submission" date="2016-10" db="EMBL/GenBank/DDBJ databases">
        <authorList>
            <person name="Cai Z."/>
        </authorList>
    </citation>
    <scope>NUCLEOTIDE SEQUENCE [LARGE SCALE GENOMIC DNA]</scope>
</reference>
<dbReference type="STRING" id="3088.A0A383VPD8"/>
<dbReference type="AlphaFoldDB" id="A0A383VPD8"/>
<keyword evidence="1" id="KW-0811">Translocation</keyword>
<keyword evidence="1" id="KW-0496">Mitochondrion</keyword>
<comment type="subcellular location">
    <subcellularLocation>
        <location evidence="1">Mitochondrion inner membrane</location>
        <topology evidence="1">Peripheral membrane protein</topology>
        <orientation evidence="1">Intermembrane side</orientation>
    </subcellularLocation>
</comment>
<keyword evidence="1" id="KW-0653">Protein transport</keyword>
<proteinExistence type="inferred from homology"/>
<keyword evidence="1" id="KW-0813">Transport</keyword>
<keyword evidence="3" id="KW-1185">Reference proteome</keyword>
<dbReference type="Pfam" id="PF02953">
    <property type="entry name" value="zf-Tim10_DDP"/>
    <property type="match status" value="1"/>
</dbReference>
<evidence type="ECO:0000256" key="1">
    <source>
        <dbReference type="RuleBase" id="RU367043"/>
    </source>
</evidence>
<keyword evidence="1" id="KW-0999">Mitochondrion inner membrane</keyword>
<comment type="subunit">
    <text evidence="1">Heterohexamer.</text>
</comment>
<accession>A0A383VPD8</accession>
<dbReference type="SUPFAM" id="SSF144122">
    <property type="entry name" value="Tim10-like"/>
    <property type="match status" value="1"/>
</dbReference>
<dbReference type="InterPro" id="IPR004217">
    <property type="entry name" value="Tim10-like"/>
</dbReference>
<evidence type="ECO:0000313" key="3">
    <source>
        <dbReference type="Proteomes" id="UP000256970"/>
    </source>
</evidence>
<dbReference type="Gene3D" id="1.10.287.810">
    <property type="entry name" value="Mitochondrial import inner membrane translocase subunit tim13 like domains"/>
    <property type="match status" value="1"/>
</dbReference>
<name>A0A383VPD8_TETOB</name>
<dbReference type="Proteomes" id="UP000256970">
    <property type="component" value="Unassembled WGS sequence"/>
</dbReference>
<gene>
    <name evidence="2" type="ORF">BQ4739_LOCUS7167</name>
</gene>
<dbReference type="GO" id="GO:0015031">
    <property type="term" value="P:protein transport"/>
    <property type="evidence" value="ECO:0007669"/>
    <property type="project" value="UniProtKB-KW"/>
</dbReference>
<keyword evidence="1" id="KW-0472">Membrane</keyword>
<comment type="similarity">
    <text evidence="1">Belongs to the small Tim family.</text>
</comment>
<sequence>MDYSAGASHAGGKPDEGRVMEEVQATLRMQYIQEFYQTVRDHCFKLCISSPGSSLSSSEQKCLGRCMDRYQDATGVVTKAVLGMQGMQ</sequence>
<keyword evidence="1" id="KW-0143">Chaperone</keyword>
<dbReference type="InterPro" id="IPR035427">
    <property type="entry name" value="Tim10-like_dom_sf"/>
</dbReference>
<comment type="domain">
    <text evidence="1">The twin CX3C motif contains 4 conserved Cys residues that form 2 disulfide bonds in the mitochondrial intermembrane space.</text>
</comment>
<keyword evidence="1" id="KW-1015">Disulfide bond</keyword>
<evidence type="ECO:0000313" key="2">
    <source>
        <dbReference type="EMBL" id="SZX66750.1"/>
    </source>
</evidence>
<comment type="function">
    <text evidence="1">Mitochondrial intermembrane chaperone that participates in the import and insertion of some multi-pass transmembrane proteins into the mitochondrial inner membrane. Also required for the transfer of beta-barrel precursors from the TOM complex to the sorting and assembly machinery (SAM complex) of the outer membrane. Acts as a chaperone-like protein that protects the hydrophobic precursors from aggregation and guide them through the mitochondrial intermembrane space.</text>
</comment>
<organism evidence="2 3">
    <name type="scientific">Tetradesmus obliquus</name>
    <name type="common">Green alga</name>
    <name type="synonym">Acutodesmus obliquus</name>
    <dbReference type="NCBI Taxonomy" id="3088"/>
    <lineage>
        <taxon>Eukaryota</taxon>
        <taxon>Viridiplantae</taxon>
        <taxon>Chlorophyta</taxon>
        <taxon>core chlorophytes</taxon>
        <taxon>Chlorophyceae</taxon>
        <taxon>CS clade</taxon>
        <taxon>Sphaeropleales</taxon>
        <taxon>Scenedesmaceae</taxon>
        <taxon>Tetradesmus</taxon>
    </lineage>
</organism>